<accession>A0A6C0IIM7</accession>
<protein>
    <recommendedName>
        <fullName evidence="1">J domain-containing protein</fullName>
    </recommendedName>
</protein>
<reference evidence="2" key="1">
    <citation type="journal article" date="2020" name="Nature">
        <title>Giant virus diversity and host interactions through global metagenomics.</title>
        <authorList>
            <person name="Schulz F."/>
            <person name="Roux S."/>
            <person name="Paez-Espino D."/>
            <person name="Jungbluth S."/>
            <person name="Walsh D.A."/>
            <person name="Denef V.J."/>
            <person name="McMahon K.D."/>
            <person name="Konstantinidis K.T."/>
            <person name="Eloe-Fadrosh E.A."/>
            <person name="Kyrpides N.C."/>
            <person name="Woyke T."/>
        </authorList>
    </citation>
    <scope>NUCLEOTIDE SEQUENCE</scope>
    <source>
        <strain evidence="2">GVMAG-M-3300023184-88</strain>
    </source>
</reference>
<dbReference type="AlphaFoldDB" id="A0A6C0IIM7"/>
<dbReference type="EMBL" id="MN740183">
    <property type="protein sequence ID" value="QHT92345.1"/>
    <property type="molecule type" value="Genomic_DNA"/>
</dbReference>
<dbReference type="InterPro" id="IPR036869">
    <property type="entry name" value="J_dom_sf"/>
</dbReference>
<sequence length="333" mass="37762">MSVESSLALLGFHSLDDVTAETLKKAFKTAAIKAHPDRGGEEGDFDKVLSAYIILFDIIKRITGGRDGLPSIFVEDVRKAREDQFILELNNLMNEVYDQIDSSTHEAFNKAFNEKFEAVHQEQEQGYDEWFRAKEDVPDVVVAPSFDESDLNHVFESALLSKKPTGSAIILHPDEMAFVIHDMHSIRGNALIPIIGQSYTSDSGINPEYTDLKEAYTSDNTIYDKLPEYHETNKTMELRMADYMLERDTVYETVADQDKEAIAAYEKKKQEEELAHKQRIADYFKTTSVSQWALRGANEVKDTMIGIEENAVKDTMNGIEDNPVKNDSFIKLL</sequence>
<name>A0A6C0IIM7_9ZZZZ</name>
<feature type="domain" description="J" evidence="1">
    <location>
        <begin position="5"/>
        <end position="68"/>
    </location>
</feature>
<dbReference type="SUPFAM" id="SSF46565">
    <property type="entry name" value="Chaperone J-domain"/>
    <property type="match status" value="1"/>
</dbReference>
<organism evidence="2">
    <name type="scientific">viral metagenome</name>
    <dbReference type="NCBI Taxonomy" id="1070528"/>
    <lineage>
        <taxon>unclassified sequences</taxon>
        <taxon>metagenomes</taxon>
        <taxon>organismal metagenomes</taxon>
    </lineage>
</organism>
<proteinExistence type="predicted"/>
<dbReference type="InterPro" id="IPR001623">
    <property type="entry name" value="DnaJ_domain"/>
</dbReference>
<evidence type="ECO:0000259" key="1">
    <source>
        <dbReference type="PROSITE" id="PS50076"/>
    </source>
</evidence>
<dbReference type="PROSITE" id="PS50076">
    <property type="entry name" value="DNAJ_2"/>
    <property type="match status" value="1"/>
</dbReference>
<evidence type="ECO:0000313" key="2">
    <source>
        <dbReference type="EMBL" id="QHT92345.1"/>
    </source>
</evidence>
<dbReference type="Gene3D" id="1.10.287.110">
    <property type="entry name" value="DnaJ domain"/>
    <property type="match status" value="1"/>
</dbReference>